<accession>A0A0F6YHV8</accession>
<protein>
    <submittedName>
        <fullName evidence="2">Uncharacterized protein</fullName>
    </submittedName>
</protein>
<dbReference type="Proteomes" id="UP000034883">
    <property type="component" value="Chromosome"/>
</dbReference>
<gene>
    <name evidence="2" type="ORF">DB32_002331</name>
</gene>
<evidence type="ECO:0000313" key="3">
    <source>
        <dbReference type="Proteomes" id="UP000034883"/>
    </source>
</evidence>
<reference evidence="2 3" key="1">
    <citation type="submission" date="2015-03" db="EMBL/GenBank/DDBJ databases">
        <title>Genome assembly of Sandaracinus amylolyticus DSM 53668.</title>
        <authorList>
            <person name="Sharma G."/>
            <person name="Subramanian S."/>
        </authorList>
    </citation>
    <scope>NUCLEOTIDE SEQUENCE [LARGE SCALE GENOMIC DNA]</scope>
    <source>
        <strain evidence="2 3">DSM 53668</strain>
    </source>
</reference>
<sequence>MFRRHGAPPGVHECDARASTLTARIRRSGAHATKPRRVEPSTRVEARTRAPVWRTLVAQCPRTVPSRTTRERARSATRRSSVS</sequence>
<feature type="compositionally biased region" description="Basic residues" evidence="1">
    <location>
        <begin position="26"/>
        <end position="35"/>
    </location>
</feature>
<dbReference type="AlphaFoldDB" id="A0A0F6YHV8"/>
<proteinExistence type="predicted"/>
<evidence type="ECO:0000313" key="2">
    <source>
        <dbReference type="EMBL" id="AKF05182.1"/>
    </source>
</evidence>
<organism evidence="2 3">
    <name type="scientific">Sandaracinus amylolyticus</name>
    <dbReference type="NCBI Taxonomy" id="927083"/>
    <lineage>
        <taxon>Bacteria</taxon>
        <taxon>Pseudomonadati</taxon>
        <taxon>Myxococcota</taxon>
        <taxon>Polyangia</taxon>
        <taxon>Polyangiales</taxon>
        <taxon>Sandaracinaceae</taxon>
        <taxon>Sandaracinus</taxon>
    </lineage>
</organism>
<feature type="compositionally biased region" description="Basic and acidic residues" evidence="1">
    <location>
        <begin position="36"/>
        <end position="46"/>
    </location>
</feature>
<name>A0A0F6YHV8_9BACT</name>
<feature type="region of interest" description="Disordered" evidence="1">
    <location>
        <begin position="62"/>
        <end position="83"/>
    </location>
</feature>
<evidence type="ECO:0000256" key="1">
    <source>
        <dbReference type="SAM" id="MobiDB-lite"/>
    </source>
</evidence>
<keyword evidence="3" id="KW-1185">Reference proteome</keyword>
<feature type="region of interest" description="Disordered" evidence="1">
    <location>
        <begin position="26"/>
        <end position="46"/>
    </location>
</feature>
<dbReference type="STRING" id="927083.DB32_002331"/>
<dbReference type="KEGG" id="samy:DB32_002331"/>
<dbReference type="EMBL" id="CP011125">
    <property type="protein sequence ID" value="AKF05182.1"/>
    <property type="molecule type" value="Genomic_DNA"/>
</dbReference>